<evidence type="ECO:0000313" key="2">
    <source>
        <dbReference type="RefSeq" id="XP_031376594.1"/>
    </source>
</evidence>
<dbReference type="InterPro" id="IPR023214">
    <property type="entry name" value="HAD_sf"/>
</dbReference>
<keyword evidence="2" id="KW-0378">Hydrolase</keyword>
<dbReference type="Proteomes" id="UP000515151">
    <property type="component" value="Chromosome 1"/>
</dbReference>
<dbReference type="PANTHER" id="PTHR43611">
    <property type="entry name" value="ALPHA-D-GLUCOSE 1-PHOSPHATE PHOSPHATASE"/>
    <property type="match status" value="1"/>
</dbReference>
<proteinExistence type="predicted"/>
<dbReference type="PANTHER" id="PTHR43611:SF3">
    <property type="entry name" value="FLAVIN MONONUCLEOTIDE HYDROLASE 1, CHLOROPLATIC"/>
    <property type="match status" value="1"/>
</dbReference>
<dbReference type="GeneID" id="116192245"/>
<dbReference type="OrthoDB" id="2012566at2759"/>
<keyword evidence="1" id="KW-1185">Reference proteome</keyword>
<name>A0A6P8C209_PUNGR</name>
<dbReference type="SFLD" id="SFLDS00003">
    <property type="entry name" value="Haloacid_Dehalogenase"/>
    <property type="match status" value="1"/>
</dbReference>
<dbReference type="SUPFAM" id="SSF56784">
    <property type="entry name" value="HAD-like"/>
    <property type="match status" value="1"/>
</dbReference>
<dbReference type="GO" id="GO:0016787">
    <property type="term" value="F:hydrolase activity"/>
    <property type="evidence" value="ECO:0007669"/>
    <property type="project" value="UniProtKB-KW"/>
</dbReference>
<dbReference type="InterPro" id="IPR036412">
    <property type="entry name" value="HAD-like_sf"/>
</dbReference>
<reference evidence="1" key="1">
    <citation type="journal article" date="2020" name="Plant Biotechnol. J.">
        <title>The pomegranate (Punica granatum L.) draft genome dissects genetic divergence between soft- and hard-seeded cultivars.</title>
        <authorList>
            <person name="Luo X."/>
            <person name="Li H."/>
            <person name="Wu Z."/>
            <person name="Yao W."/>
            <person name="Zhao P."/>
            <person name="Cao D."/>
            <person name="Yu H."/>
            <person name="Li K."/>
            <person name="Poudel K."/>
            <person name="Zhao D."/>
            <person name="Zhang F."/>
            <person name="Xia X."/>
            <person name="Chen L."/>
            <person name="Wang Q."/>
            <person name="Jing D."/>
            <person name="Cao S."/>
        </authorList>
    </citation>
    <scope>NUCLEOTIDE SEQUENCE [LARGE SCALE GENOMIC DNA]</scope>
    <source>
        <strain evidence="1">cv. Tunisia</strain>
    </source>
</reference>
<dbReference type="Pfam" id="PF00702">
    <property type="entry name" value="Hydrolase"/>
    <property type="match status" value="1"/>
</dbReference>
<accession>A0A6P8C209</accession>
<dbReference type="AlphaFoldDB" id="A0A6P8C209"/>
<dbReference type="Gene3D" id="3.40.50.1000">
    <property type="entry name" value="HAD superfamily/HAD-like"/>
    <property type="match status" value="1"/>
</dbReference>
<protein>
    <submittedName>
        <fullName evidence="2">Flavin mononucleotide hydrolase 1, chloroplatic isoform X1</fullName>
    </submittedName>
</protein>
<gene>
    <name evidence="2" type="primary">LOC116192245</name>
</gene>
<dbReference type="InterPro" id="IPR006439">
    <property type="entry name" value="HAD-SF_hydro_IA"/>
</dbReference>
<dbReference type="RefSeq" id="XP_031376594.1">
    <property type="nucleotide sequence ID" value="XM_031520734.1"/>
</dbReference>
<reference evidence="2" key="2">
    <citation type="submission" date="2025-08" db="UniProtKB">
        <authorList>
            <consortium name="RefSeq"/>
        </authorList>
    </citation>
    <scope>IDENTIFICATION</scope>
    <source>
        <tissue evidence="2">Leaf</tissue>
    </source>
</reference>
<organism evidence="1 2">
    <name type="scientific">Punica granatum</name>
    <name type="common">Pomegranate</name>
    <dbReference type="NCBI Taxonomy" id="22663"/>
    <lineage>
        <taxon>Eukaryota</taxon>
        <taxon>Viridiplantae</taxon>
        <taxon>Streptophyta</taxon>
        <taxon>Embryophyta</taxon>
        <taxon>Tracheophyta</taxon>
        <taxon>Spermatophyta</taxon>
        <taxon>Magnoliopsida</taxon>
        <taxon>eudicotyledons</taxon>
        <taxon>Gunneridae</taxon>
        <taxon>Pentapetalae</taxon>
        <taxon>rosids</taxon>
        <taxon>malvids</taxon>
        <taxon>Myrtales</taxon>
        <taxon>Lythraceae</taxon>
        <taxon>Punica</taxon>
    </lineage>
</organism>
<evidence type="ECO:0000313" key="1">
    <source>
        <dbReference type="Proteomes" id="UP000515151"/>
    </source>
</evidence>
<sequence>MAVLTRSIAHTFQFPLPATPARFTNMAPPTTNIRSRASAVSFSDNTAAPVSSRKLPVLLFDIMDTIVRDPFYEDIPAFFGMSLKELIGCKHPTSWIEFEKGLIDEVELAQNFFKDGRPFDLEGLKTCMRNGYSYIDGVEELLHDLRESHYKMHAFTNYPVWYQIIEDKLRISKFLSWTFCSCKLGKRKPDPNFYTDVVRHLEVDPSDCIFVDDRLKNVEAALEVGIVGLQFKSVDQLRKDLCLLGIDIPMKDKLVVEERAP</sequence>
<dbReference type="SFLD" id="SFLDG01129">
    <property type="entry name" value="C1.5:_HAD__Beta-PGM__Phosphata"/>
    <property type="match status" value="1"/>
</dbReference>
<dbReference type="NCBIfam" id="TIGR01509">
    <property type="entry name" value="HAD-SF-IA-v3"/>
    <property type="match status" value="1"/>
</dbReference>